<sequence>MEIEYSNVVNPHSESPSEQNWPLTVKDGYVECKRHVPNVVRAAPPILFLHGIFVGAWCWQHFLKDFAEHGYDAWAISFRGHGHSSRDGEFGLNDFVLDAQAAVDEIKRVTGQMPLVVGHSMGGLVLQRLMLTRQLAGAVLMCAMPPQGLLPLAVGNWCLRPLQMLELGQLMLTQQAINAEQLQFGMFAQPIEAERLQDYAKQTVVEAPRLWSDLMQGAMYTPWLKNCPMALVAASNDTLVPPAITQMTAMSYSVSIHWLDGFGHGVMLERDWQKAAACVRGVIHKMHA</sequence>
<dbReference type="InterPro" id="IPR000073">
    <property type="entry name" value="AB_hydrolase_1"/>
</dbReference>
<protein>
    <submittedName>
        <fullName evidence="3">Lysophospholipase</fullName>
    </submittedName>
</protein>
<gene>
    <name evidence="3" type="ORF">LVJ81_08025</name>
</gene>
<reference evidence="3" key="2">
    <citation type="journal article" date="2022" name="Res Sq">
        <title>Evolution of multicellular longitudinally dividing oral cavity symbionts (Neisseriaceae).</title>
        <authorList>
            <person name="Nyongesa S."/>
            <person name="Weber P."/>
            <person name="Bernet E."/>
            <person name="Pullido F."/>
            <person name="Nieckarz M."/>
            <person name="Delaby M."/>
            <person name="Nieves C."/>
            <person name="Viehboeck T."/>
            <person name="Krause N."/>
            <person name="Rivera-Millot A."/>
            <person name="Nakamura A."/>
            <person name="Vischer N."/>
            <person name="VanNieuwenhze M."/>
            <person name="Brun Y."/>
            <person name="Cava F."/>
            <person name="Bulgheresi S."/>
            <person name="Veyrier F."/>
        </authorList>
    </citation>
    <scope>NUCLEOTIDE SEQUENCE</scope>
    <source>
        <strain evidence="3">SAG 1488-6</strain>
    </source>
</reference>
<feature type="region of interest" description="Disordered" evidence="1">
    <location>
        <begin position="1"/>
        <end position="20"/>
    </location>
</feature>
<dbReference type="SUPFAM" id="SSF53474">
    <property type="entry name" value="alpha/beta-Hydrolases"/>
    <property type="match status" value="1"/>
</dbReference>
<dbReference type="Pfam" id="PF12697">
    <property type="entry name" value="Abhydrolase_6"/>
    <property type="match status" value="1"/>
</dbReference>
<evidence type="ECO:0000256" key="1">
    <source>
        <dbReference type="SAM" id="MobiDB-lite"/>
    </source>
</evidence>
<proteinExistence type="predicted"/>
<evidence type="ECO:0000313" key="3">
    <source>
        <dbReference type="EMBL" id="UOO91593.1"/>
    </source>
</evidence>
<keyword evidence="4" id="KW-1185">Reference proteome</keyword>
<evidence type="ECO:0000313" key="4">
    <source>
        <dbReference type="Proteomes" id="UP000832034"/>
    </source>
</evidence>
<feature type="domain" description="AB hydrolase-1" evidence="2">
    <location>
        <begin position="46"/>
        <end position="271"/>
    </location>
</feature>
<dbReference type="RefSeq" id="WP_019958441.1">
    <property type="nucleotide sequence ID" value="NZ_CP091512.1"/>
</dbReference>
<reference evidence="3" key="1">
    <citation type="submission" date="2021-12" db="EMBL/GenBank/DDBJ databases">
        <authorList>
            <person name="Veyrier F.J."/>
        </authorList>
    </citation>
    <scope>NUCLEOTIDE SEQUENCE</scope>
    <source>
        <strain evidence="3">SAG 1488-6</strain>
    </source>
</reference>
<dbReference type="Proteomes" id="UP000832034">
    <property type="component" value="Chromosome"/>
</dbReference>
<dbReference type="InterPro" id="IPR050228">
    <property type="entry name" value="Carboxylesterase_BioH"/>
</dbReference>
<feature type="compositionally biased region" description="Polar residues" evidence="1">
    <location>
        <begin position="7"/>
        <end position="20"/>
    </location>
</feature>
<dbReference type="PANTHER" id="PTHR43194">
    <property type="entry name" value="HYDROLASE ALPHA/BETA FOLD FAMILY"/>
    <property type="match status" value="1"/>
</dbReference>
<dbReference type="EMBL" id="CP091512">
    <property type="protein sequence ID" value="UOO91593.1"/>
    <property type="molecule type" value="Genomic_DNA"/>
</dbReference>
<dbReference type="PANTHER" id="PTHR43194:SF2">
    <property type="entry name" value="PEROXISOMAL MEMBRANE PROTEIN LPX1"/>
    <property type="match status" value="1"/>
</dbReference>
<accession>A0ABY4EAM0</accession>
<dbReference type="Gene3D" id="3.40.50.1820">
    <property type="entry name" value="alpha/beta hydrolase"/>
    <property type="match status" value="1"/>
</dbReference>
<dbReference type="InterPro" id="IPR029058">
    <property type="entry name" value="AB_hydrolase_fold"/>
</dbReference>
<evidence type="ECO:0000259" key="2">
    <source>
        <dbReference type="Pfam" id="PF12697"/>
    </source>
</evidence>
<organism evidence="3 4">
    <name type="scientific">Vitreoscilla stercoraria</name>
    <dbReference type="NCBI Taxonomy" id="61"/>
    <lineage>
        <taxon>Bacteria</taxon>
        <taxon>Pseudomonadati</taxon>
        <taxon>Pseudomonadota</taxon>
        <taxon>Betaproteobacteria</taxon>
        <taxon>Neisseriales</taxon>
        <taxon>Neisseriaceae</taxon>
        <taxon>Vitreoscilla</taxon>
    </lineage>
</organism>
<name>A0ABY4EAM0_VITST</name>